<sequence length="517" mass="57749">MACSADLADLESRIATTLDRIECFAYAEAAEPAMELVDSAAERTEVIALLAYFDLQLDGIEAHYRIERSRLPLDAHLQRAAQSAQTLKAELPLALSVKAAGLASAGDLTAARRLCAEGLRQHPADYALSMQLAELERDVDPQAARLLWRQMCQDFPQRARPFYRLGLDAQGDPAERIEALQRAADLASSDGLSQYNCGTQLYLLGADGAAVERLQRAREQLGPSNSVLHNLALALKASGDLQAALDTWLELLQHEPDWSWIVASVAETLAELGRYSDARQHWRHYDEIASPDCEFYPRYLKHLWNYDQFEALRQRSLARLELSVDGDTLMYLGLAEQGLGDHAAALAAFAKARSSSDYYGYVELMAMAQNDLGNPREALALADQALTMRPETGRAIGEKAAALYLLQQDREADALLAGYRGPMRFLYRRCAELMAAQRRFELAAKLFEAQLRVTPKVAHTTSRCADCYRDANQRTRAADLYRQAELLAKAEGDQRLADFCHGQHKSLSKRRRWWPFG</sequence>
<organism evidence="1 2">
    <name type="scientific">Pseudomarimonas arenosa</name>
    <dbReference type="NCBI Taxonomy" id="2774145"/>
    <lineage>
        <taxon>Bacteria</taxon>
        <taxon>Pseudomonadati</taxon>
        <taxon>Pseudomonadota</taxon>
        <taxon>Gammaproteobacteria</taxon>
        <taxon>Lysobacterales</taxon>
        <taxon>Lysobacteraceae</taxon>
        <taxon>Pseudomarimonas</taxon>
    </lineage>
</organism>
<keyword evidence="2" id="KW-1185">Reference proteome</keyword>
<dbReference type="SUPFAM" id="SSF48452">
    <property type="entry name" value="TPR-like"/>
    <property type="match status" value="1"/>
</dbReference>
<reference evidence="1 2" key="1">
    <citation type="submission" date="2020-09" db="EMBL/GenBank/DDBJ databases">
        <title>Pseudoxanthomonas sp. CAU 1598 isolated from sand of Yaerae Beach.</title>
        <authorList>
            <person name="Kim W."/>
        </authorList>
    </citation>
    <scope>NUCLEOTIDE SEQUENCE [LARGE SCALE GENOMIC DNA]</scope>
    <source>
        <strain evidence="1 2">CAU 1598</strain>
    </source>
</reference>
<dbReference type="PANTHER" id="PTHR12558:SF36">
    <property type="entry name" value="ANAPHASE-PROMOTING COMPLEX SUBUNIT 7"/>
    <property type="match status" value="1"/>
</dbReference>
<dbReference type="RefSeq" id="WP_192029267.1">
    <property type="nucleotide sequence ID" value="NZ_JACYTR010000013.1"/>
</dbReference>
<dbReference type="GO" id="GO:0016567">
    <property type="term" value="P:protein ubiquitination"/>
    <property type="evidence" value="ECO:0007669"/>
    <property type="project" value="TreeGrafter"/>
</dbReference>
<dbReference type="AlphaFoldDB" id="A0AAW3ZJ90"/>
<accession>A0AAW3ZJ90</accession>
<name>A0AAW3ZJ90_9GAMM</name>
<dbReference type="PANTHER" id="PTHR12558">
    <property type="entry name" value="CELL DIVISION CYCLE 16,23,27"/>
    <property type="match status" value="1"/>
</dbReference>
<dbReference type="SMART" id="SM00028">
    <property type="entry name" value="TPR"/>
    <property type="match status" value="5"/>
</dbReference>
<dbReference type="InterPro" id="IPR011990">
    <property type="entry name" value="TPR-like_helical_dom_sf"/>
</dbReference>
<dbReference type="GO" id="GO:0051301">
    <property type="term" value="P:cell division"/>
    <property type="evidence" value="ECO:0007669"/>
    <property type="project" value="TreeGrafter"/>
</dbReference>
<dbReference type="InterPro" id="IPR019734">
    <property type="entry name" value="TPR_rpt"/>
</dbReference>
<protein>
    <recommendedName>
        <fullName evidence="3">Tetratricopeptide repeat protein</fullName>
    </recommendedName>
</protein>
<evidence type="ECO:0000313" key="2">
    <source>
        <dbReference type="Proteomes" id="UP000613768"/>
    </source>
</evidence>
<dbReference type="Gene3D" id="1.25.40.10">
    <property type="entry name" value="Tetratricopeptide repeat domain"/>
    <property type="match status" value="4"/>
</dbReference>
<gene>
    <name evidence="1" type="ORF">IFO71_08835</name>
</gene>
<comment type="caution">
    <text evidence="1">The sequence shown here is derived from an EMBL/GenBank/DDBJ whole genome shotgun (WGS) entry which is preliminary data.</text>
</comment>
<evidence type="ECO:0008006" key="3">
    <source>
        <dbReference type="Google" id="ProtNLM"/>
    </source>
</evidence>
<evidence type="ECO:0000313" key="1">
    <source>
        <dbReference type="EMBL" id="MBD8525848.1"/>
    </source>
</evidence>
<proteinExistence type="predicted"/>
<dbReference type="Proteomes" id="UP000613768">
    <property type="component" value="Unassembled WGS sequence"/>
</dbReference>
<dbReference type="EMBL" id="JACYTR010000013">
    <property type="protein sequence ID" value="MBD8525848.1"/>
    <property type="molecule type" value="Genomic_DNA"/>
</dbReference>